<evidence type="ECO:0000313" key="3">
    <source>
        <dbReference type="Proteomes" id="UP000275846"/>
    </source>
</evidence>
<dbReference type="AlphaFoldDB" id="A0A183SHA4"/>
<protein>
    <submittedName>
        <fullName evidence="4">Secreted protein</fullName>
    </submittedName>
</protein>
<organism evidence="4">
    <name type="scientific">Schistocephalus solidus</name>
    <name type="common">Tapeworm</name>
    <dbReference type="NCBI Taxonomy" id="70667"/>
    <lineage>
        <taxon>Eukaryota</taxon>
        <taxon>Metazoa</taxon>
        <taxon>Spiralia</taxon>
        <taxon>Lophotrochozoa</taxon>
        <taxon>Platyhelminthes</taxon>
        <taxon>Cestoda</taxon>
        <taxon>Eucestoda</taxon>
        <taxon>Diphyllobothriidea</taxon>
        <taxon>Diphyllobothriidae</taxon>
        <taxon>Schistocephalus</taxon>
    </lineage>
</organism>
<accession>A0A183SHA4</accession>
<dbReference type="Proteomes" id="UP000275846">
    <property type="component" value="Unassembled WGS sequence"/>
</dbReference>
<dbReference type="WBParaSite" id="SSLN_0000370901-mRNA-1">
    <property type="protein sequence ID" value="SSLN_0000370901-mRNA-1"/>
    <property type="gene ID" value="SSLN_0000370901"/>
</dbReference>
<evidence type="ECO:0000256" key="1">
    <source>
        <dbReference type="SAM" id="MobiDB-lite"/>
    </source>
</evidence>
<name>A0A183SHA4_SCHSO</name>
<keyword evidence="3" id="KW-1185">Reference proteome</keyword>
<evidence type="ECO:0000313" key="4">
    <source>
        <dbReference type="WBParaSite" id="SSLN_0000370901-mRNA-1"/>
    </source>
</evidence>
<evidence type="ECO:0000313" key="2">
    <source>
        <dbReference type="EMBL" id="VDL89987.1"/>
    </source>
</evidence>
<proteinExistence type="predicted"/>
<dbReference type="EMBL" id="UYSU01032587">
    <property type="protein sequence ID" value="VDL89987.1"/>
    <property type="molecule type" value="Genomic_DNA"/>
</dbReference>
<reference evidence="2 3" key="2">
    <citation type="submission" date="2018-11" db="EMBL/GenBank/DDBJ databases">
        <authorList>
            <consortium name="Pathogen Informatics"/>
        </authorList>
    </citation>
    <scope>NUCLEOTIDE SEQUENCE [LARGE SCALE GENOMIC DNA]</scope>
    <source>
        <strain evidence="2 3">NST_G2</strain>
    </source>
</reference>
<reference evidence="4" key="1">
    <citation type="submission" date="2016-06" db="UniProtKB">
        <authorList>
            <consortium name="WormBaseParasite"/>
        </authorList>
    </citation>
    <scope>IDENTIFICATION</scope>
</reference>
<sequence length="153" mass="16252">MLGLAATAQVTASTGGPITVSVSGIVYVPTPGMTTPFTEDCALTTTTEGYLQRSRDVFAACDNFRLTINTEKMVFVHQPPPNTAYNAPCINVYGTQLQAVDPFTYLAKTSPAAPKSMMMWPTGTTKPAKPSVTCRKSPGVVAVSPPQHQVQDV</sequence>
<dbReference type="OrthoDB" id="425014at2759"/>
<feature type="region of interest" description="Disordered" evidence="1">
    <location>
        <begin position="127"/>
        <end position="153"/>
    </location>
</feature>
<gene>
    <name evidence="2" type="ORF">SSLN_LOCUS3602</name>
</gene>